<keyword evidence="3" id="KW-1185">Reference proteome</keyword>
<protein>
    <recommendedName>
        <fullName evidence="4">Transmembrane protein</fullName>
    </recommendedName>
</protein>
<dbReference type="EMBL" id="JAPDDR010000004">
    <property type="protein sequence ID" value="MCW1913825.1"/>
    <property type="molecule type" value="Genomic_DNA"/>
</dbReference>
<evidence type="ECO:0000313" key="3">
    <source>
        <dbReference type="Proteomes" id="UP001165653"/>
    </source>
</evidence>
<accession>A0ABT3G1W9</accession>
<reference evidence="2" key="1">
    <citation type="submission" date="2022-10" db="EMBL/GenBank/DDBJ databases">
        <title>Luteolibacter sp. GHJ8, whole genome shotgun sequencing project.</title>
        <authorList>
            <person name="Zhao G."/>
            <person name="Shen L."/>
        </authorList>
    </citation>
    <scope>NUCLEOTIDE SEQUENCE</scope>
    <source>
        <strain evidence="2">GHJ8</strain>
    </source>
</reference>
<dbReference type="RefSeq" id="WP_264513328.1">
    <property type="nucleotide sequence ID" value="NZ_JAPDDR010000004.1"/>
</dbReference>
<feature type="transmembrane region" description="Helical" evidence="1">
    <location>
        <begin position="21"/>
        <end position="40"/>
    </location>
</feature>
<keyword evidence="1" id="KW-1133">Transmembrane helix</keyword>
<evidence type="ECO:0000256" key="1">
    <source>
        <dbReference type="SAM" id="Phobius"/>
    </source>
</evidence>
<feature type="transmembrane region" description="Helical" evidence="1">
    <location>
        <begin position="113"/>
        <end position="135"/>
    </location>
</feature>
<name>A0ABT3G1W9_9BACT</name>
<keyword evidence="1" id="KW-0472">Membrane</keyword>
<sequence>MTSPVPDPDLARRTKIGHFTMFIIATLFALPAGFVFVVVAELAGRASFLESTMLIAAGVPSATGVAAWIALGLLLMRPAYPSWHLVTWRLVLLFGVTAIPGCLYWLSEESDPAFLITWIVILAFATAIASIALSVRNLRLARRALHRQYAIAALS</sequence>
<keyword evidence="1" id="KW-0812">Transmembrane</keyword>
<evidence type="ECO:0000313" key="2">
    <source>
        <dbReference type="EMBL" id="MCW1913825.1"/>
    </source>
</evidence>
<feature type="transmembrane region" description="Helical" evidence="1">
    <location>
        <begin position="88"/>
        <end position="107"/>
    </location>
</feature>
<evidence type="ECO:0008006" key="4">
    <source>
        <dbReference type="Google" id="ProtNLM"/>
    </source>
</evidence>
<gene>
    <name evidence="2" type="ORF">OJ996_09575</name>
</gene>
<dbReference type="Proteomes" id="UP001165653">
    <property type="component" value="Unassembled WGS sequence"/>
</dbReference>
<feature type="transmembrane region" description="Helical" evidence="1">
    <location>
        <begin position="52"/>
        <end position="76"/>
    </location>
</feature>
<proteinExistence type="predicted"/>
<organism evidence="2 3">
    <name type="scientific">Luteolibacter rhizosphaerae</name>
    <dbReference type="NCBI Taxonomy" id="2989719"/>
    <lineage>
        <taxon>Bacteria</taxon>
        <taxon>Pseudomonadati</taxon>
        <taxon>Verrucomicrobiota</taxon>
        <taxon>Verrucomicrobiia</taxon>
        <taxon>Verrucomicrobiales</taxon>
        <taxon>Verrucomicrobiaceae</taxon>
        <taxon>Luteolibacter</taxon>
    </lineage>
</organism>
<comment type="caution">
    <text evidence="2">The sequence shown here is derived from an EMBL/GenBank/DDBJ whole genome shotgun (WGS) entry which is preliminary data.</text>
</comment>